<dbReference type="RefSeq" id="WP_310901566.1">
    <property type="nucleotide sequence ID" value="NZ_JAMQOS010000006.1"/>
</dbReference>
<keyword evidence="2" id="KW-1185">Reference proteome</keyword>
<name>A0ABU2FSK6_9EURY</name>
<organism evidence="1 2">
    <name type="scientific">Haloarcula onubensis</name>
    <dbReference type="NCBI Taxonomy" id="2950539"/>
    <lineage>
        <taxon>Archaea</taxon>
        <taxon>Methanobacteriati</taxon>
        <taxon>Methanobacteriota</taxon>
        <taxon>Stenosarchaea group</taxon>
        <taxon>Halobacteria</taxon>
        <taxon>Halobacteriales</taxon>
        <taxon>Haloarculaceae</taxon>
        <taxon>Haloarcula</taxon>
    </lineage>
</organism>
<evidence type="ECO:0000313" key="2">
    <source>
        <dbReference type="Proteomes" id="UP001268864"/>
    </source>
</evidence>
<sequence>MEAISILTTSSRISGSLFVIGRESMTEGALAELSETTTEDYGIPVLPELVSGFLVD</sequence>
<dbReference type="Proteomes" id="UP001268864">
    <property type="component" value="Unassembled WGS sequence"/>
</dbReference>
<protein>
    <submittedName>
        <fullName evidence="1">Uncharacterized protein</fullName>
    </submittedName>
</protein>
<comment type="caution">
    <text evidence="1">The sequence shown here is derived from an EMBL/GenBank/DDBJ whole genome shotgun (WGS) entry which is preliminary data.</text>
</comment>
<reference evidence="1 2" key="1">
    <citation type="submission" date="2022-06" db="EMBL/GenBank/DDBJ databases">
        <title>Halomicroarcula sp. a new haloarchaeum isolate from saline soil.</title>
        <authorList>
            <person name="Strakova D."/>
            <person name="Galisteo C."/>
            <person name="Sanchez-Porro C."/>
            <person name="Ventosa A."/>
        </authorList>
    </citation>
    <scope>NUCLEOTIDE SEQUENCE [LARGE SCALE GENOMIC DNA]</scope>
    <source>
        <strain evidence="1 2">S3CR25-11</strain>
    </source>
</reference>
<dbReference type="EMBL" id="JAMQOS010000006">
    <property type="protein sequence ID" value="MDS0283735.1"/>
    <property type="molecule type" value="Genomic_DNA"/>
</dbReference>
<evidence type="ECO:0000313" key="1">
    <source>
        <dbReference type="EMBL" id="MDS0283735.1"/>
    </source>
</evidence>
<accession>A0ABU2FSK6</accession>
<proteinExistence type="predicted"/>
<gene>
    <name evidence="1" type="ORF">NDI86_16545</name>
</gene>